<organism evidence="2 3">
    <name type="scientific">Leekyejoonella antrihumi</name>
    <dbReference type="NCBI Taxonomy" id="1660198"/>
    <lineage>
        <taxon>Bacteria</taxon>
        <taxon>Bacillati</taxon>
        <taxon>Actinomycetota</taxon>
        <taxon>Actinomycetes</taxon>
        <taxon>Micrococcales</taxon>
        <taxon>Dermacoccaceae</taxon>
        <taxon>Leekyejoonella</taxon>
    </lineage>
</organism>
<feature type="region of interest" description="Disordered" evidence="1">
    <location>
        <begin position="166"/>
        <end position="218"/>
    </location>
</feature>
<dbReference type="SUPFAM" id="SSF53300">
    <property type="entry name" value="vWA-like"/>
    <property type="match status" value="1"/>
</dbReference>
<gene>
    <name evidence="2" type="ORF">FGL98_23780</name>
</gene>
<feature type="compositionally biased region" description="Basic and acidic residues" evidence="1">
    <location>
        <begin position="209"/>
        <end position="218"/>
    </location>
</feature>
<name>A0A563DRN8_9MICO</name>
<reference evidence="2 3" key="1">
    <citation type="submission" date="2019-05" db="EMBL/GenBank/DDBJ databases">
        <authorList>
            <person name="Lee S.D."/>
        </authorList>
    </citation>
    <scope>NUCLEOTIDE SEQUENCE [LARGE SCALE GENOMIC DNA]</scope>
    <source>
        <strain evidence="2 3">C5-26</strain>
    </source>
</reference>
<evidence type="ECO:0000256" key="1">
    <source>
        <dbReference type="SAM" id="MobiDB-lite"/>
    </source>
</evidence>
<dbReference type="RefSeq" id="WP_146321185.1">
    <property type="nucleotide sequence ID" value="NZ_VCQV01000065.1"/>
</dbReference>
<protein>
    <submittedName>
        <fullName evidence="2">VWA domain-containing protein</fullName>
    </submittedName>
</protein>
<evidence type="ECO:0000313" key="3">
    <source>
        <dbReference type="Proteomes" id="UP000320244"/>
    </source>
</evidence>
<sequence>MHSRTDGAPDGDAAEADAADGVGGRLVALAGGLRGYGLHVGTSEVTDAARVVEVLGLTNRARLRDGLAAAMLRRSGDAHVFEQLFDLYFPVAVGAAIGLPAHTVDELRERLMHAVATGDSAAIDAIARAAVEALGAVSADAQRGWSAAQTLDRFAPQRTIAGAQQLARSLQQGDPEGGGDGEGSGGGDGSGGAGGGGSGGGQGSAPGERLTDRIDRDEARRRVAEFRARVESETRRRNAEVRGRSHLAQHGIRGPVEQRDFLSAGAADLDELRRSIDPLAKKLATRLQARRRAGRGSIDVRRTLRASMSTGGVPITPVYAPRRTHRPDLVILADLSGSVGGFSTFTMLLMRALHAQFRRVQVFGFISSTADVTDVVRGAGHGAALVTWARRQPELTAHGSSSSYGNALRTFADNHLAAVGPRSTVLVLGDARTNFGDPRVDDLRSIRERARHVVWLNPEPATQWDSGDSVAQAYARVVDMHECRNLEQLRRFVGRVLPV</sequence>
<dbReference type="PANTHER" id="PTHR39338:SF5">
    <property type="entry name" value="BLR6139 PROTEIN"/>
    <property type="match status" value="1"/>
</dbReference>
<dbReference type="InterPro" id="IPR008912">
    <property type="entry name" value="Uncharacterised_CoxE"/>
</dbReference>
<dbReference type="PIRSF" id="PIRSF010256">
    <property type="entry name" value="CoxE_vWa"/>
    <property type="match status" value="1"/>
</dbReference>
<evidence type="ECO:0000313" key="2">
    <source>
        <dbReference type="EMBL" id="TWP32601.1"/>
    </source>
</evidence>
<accession>A0A563DRN8</accession>
<dbReference type="Proteomes" id="UP000320244">
    <property type="component" value="Unassembled WGS sequence"/>
</dbReference>
<dbReference type="Pfam" id="PF05762">
    <property type="entry name" value="VWA_CoxE"/>
    <property type="match status" value="1"/>
</dbReference>
<dbReference type="InterPro" id="IPR011195">
    <property type="entry name" value="UCP010256"/>
</dbReference>
<dbReference type="AlphaFoldDB" id="A0A563DRN8"/>
<dbReference type="PANTHER" id="PTHR39338">
    <property type="entry name" value="BLL5662 PROTEIN-RELATED"/>
    <property type="match status" value="1"/>
</dbReference>
<dbReference type="OrthoDB" id="5174525at2"/>
<comment type="caution">
    <text evidence="2">The sequence shown here is derived from an EMBL/GenBank/DDBJ whole genome shotgun (WGS) entry which is preliminary data.</text>
</comment>
<proteinExistence type="predicted"/>
<feature type="compositionally biased region" description="Gly residues" evidence="1">
    <location>
        <begin position="175"/>
        <end position="204"/>
    </location>
</feature>
<dbReference type="InterPro" id="IPR036465">
    <property type="entry name" value="vWFA_dom_sf"/>
</dbReference>
<dbReference type="EMBL" id="VCQV01000065">
    <property type="protein sequence ID" value="TWP32601.1"/>
    <property type="molecule type" value="Genomic_DNA"/>
</dbReference>
<reference evidence="2 3" key="2">
    <citation type="submission" date="2019-08" db="EMBL/GenBank/DDBJ databases">
        <title>Jejuicoccus antrihumi gen. nov., sp. nov., a new member of the family Dermacoccaceae isolated from a cave.</title>
        <authorList>
            <person name="Schumann P."/>
            <person name="Kim I.S."/>
        </authorList>
    </citation>
    <scope>NUCLEOTIDE SEQUENCE [LARGE SCALE GENOMIC DNA]</scope>
    <source>
        <strain evidence="2 3">C5-26</strain>
    </source>
</reference>
<keyword evidence="3" id="KW-1185">Reference proteome</keyword>